<dbReference type="Pfam" id="PF00171">
    <property type="entry name" value="Aldedh"/>
    <property type="match status" value="1"/>
</dbReference>
<protein>
    <recommendedName>
        <fullName evidence="2">Aldehyde dehydrogenase domain-containing protein</fullName>
    </recommendedName>
</protein>
<dbReference type="EMBL" id="NATQ01000101">
    <property type="protein sequence ID" value="OQX90106.1"/>
    <property type="molecule type" value="Genomic_DNA"/>
</dbReference>
<evidence type="ECO:0000313" key="4">
    <source>
        <dbReference type="Proteomes" id="UP000192611"/>
    </source>
</evidence>
<evidence type="ECO:0000256" key="1">
    <source>
        <dbReference type="ARBA" id="ARBA00023002"/>
    </source>
</evidence>
<dbReference type="Proteomes" id="UP000192611">
    <property type="component" value="Unassembled WGS sequence"/>
</dbReference>
<reference evidence="4" key="1">
    <citation type="submission" date="2017-03" db="EMBL/GenBank/DDBJ databases">
        <title>Novel pathways for hydrocarbon cycling and metabolic interdependencies in hydrothermal sediment communities.</title>
        <authorList>
            <person name="Dombrowski N."/>
            <person name="Seitz K."/>
            <person name="Teske A."/>
            <person name="Baker B."/>
        </authorList>
    </citation>
    <scope>NUCLEOTIDE SEQUENCE [LARGE SCALE GENOMIC DNA]</scope>
</reference>
<dbReference type="AlphaFoldDB" id="A0A1W9S049"/>
<dbReference type="SUPFAM" id="SSF53720">
    <property type="entry name" value="ALDH-like"/>
    <property type="match status" value="1"/>
</dbReference>
<proteinExistence type="predicted"/>
<feature type="domain" description="Aldehyde dehydrogenase" evidence="2">
    <location>
        <begin position="10"/>
        <end position="282"/>
    </location>
</feature>
<accession>A0A1W9S049</accession>
<dbReference type="PANTHER" id="PTHR11699">
    <property type="entry name" value="ALDEHYDE DEHYDROGENASE-RELATED"/>
    <property type="match status" value="1"/>
</dbReference>
<dbReference type="InterPro" id="IPR016161">
    <property type="entry name" value="Ald_DH/histidinol_DH"/>
</dbReference>
<evidence type="ECO:0000313" key="3">
    <source>
        <dbReference type="EMBL" id="OQX90106.1"/>
    </source>
</evidence>
<dbReference type="InterPro" id="IPR015590">
    <property type="entry name" value="Aldehyde_DH_dom"/>
</dbReference>
<keyword evidence="1" id="KW-0560">Oxidoreductase</keyword>
<dbReference type="Gene3D" id="3.40.605.10">
    <property type="entry name" value="Aldehyde Dehydrogenase, Chain A, domain 1"/>
    <property type="match status" value="1"/>
</dbReference>
<evidence type="ECO:0000259" key="2">
    <source>
        <dbReference type="Pfam" id="PF00171"/>
    </source>
</evidence>
<name>A0A1W9S049_9BACT</name>
<dbReference type="CDD" id="cd07122">
    <property type="entry name" value="ALDH_F20_ACDH"/>
    <property type="match status" value="1"/>
</dbReference>
<sequence length="401" mass="43622">MMNEDLQAIEEARTLVKRAKSAQKKLSQFTQEQVDKIVEAMAKAGERSAGELARLAVNETGIGVYEHKVQKNVFSTRDVYEYIREIKTCGILNIDVDKMMVEISAPVGVIAGIVPVTNPTSTTLYKALISVKSRNAVIFSAHPKAIKCTMRAVEIMSDAAVSSGAPVDTLTCLSIPRIEGTQELMRSEGIDLILATGGIAMVRAAYSSGKPAIGVGPGNVPVFIERTADVEKAVECIVSSKTFDNGIICSSEQSIVVDRPLEDSVVKELEKRKAYFMTEDEIDRVSRTMIQSDGGMNPELVGKSAEFIARASGFNVPDDTTLLVARLAGVGRDYPLSCEKIAPVVAFYVEDGWVKGCERCIEILEYGGLGHTLVIHSKDADVIMEFGIKKPVFRVIVFHLL</sequence>
<dbReference type="InterPro" id="IPR016163">
    <property type="entry name" value="Ald_DH_C"/>
</dbReference>
<organism evidence="3 4">
    <name type="scientific">Candidatus Coatesbacteria bacterium 4484_99</name>
    <dbReference type="NCBI Taxonomy" id="1970774"/>
    <lineage>
        <taxon>Bacteria</taxon>
        <taxon>Candidatus Coatesiibacteriota</taxon>
    </lineage>
</organism>
<comment type="caution">
    <text evidence="3">The sequence shown here is derived from an EMBL/GenBank/DDBJ whole genome shotgun (WGS) entry which is preliminary data.</text>
</comment>
<dbReference type="InterPro" id="IPR016162">
    <property type="entry name" value="Ald_DH_N"/>
</dbReference>
<dbReference type="GO" id="GO:0016620">
    <property type="term" value="F:oxidoreductase activity, acting on the aldehyde or oxo group of donors, NAD or NADP as acceptor"/>
    <property type="evidence" value="ECO:0007669"/>
    <property type="project" value="InterPro"/>
</dbReference>
<gene>
    <name evidence="3" type="ORF">B6D57_04850</name>
</gene>
<dbReference type="Gene3D" id="3.40.309.10">
    <property type="entry name" value="Aldehyde Dehydrogenase, Chain A, domain 2"/>
    <property type="match status" value="1"/>
</dbReference>